<name>A0AAP0M293_9ROSI</name>
<keyword evidence="1" id="KW-1133">Transmembrane helix</keyword>
<dbReference type="AlphaFoldDB" id="A0AAP0M293"/>
<reference evidence="2 3" key="1">
    <citation type="submission" date="2024-05" db="EMBL/GenBank/DDBJ databases">
        <title>Haplotype-resolved chromosome-level genome assembly of Huyou (Citrus changshanensis).</title>
        <authorList>
            <person name="Miao C."/>
            <person name="Chen W."/>
            <person name="Wu Y."/>
            <person name="Wang L."/>
            <person name="Zhao S."/>
            <person name="Grierson D."/>
            <person name="Xu C."/>
            <person name="Chen K."/>
        </authorList>
    </citation>
    <scope>NUCLEOTIDE SEQUENCE [LARGE SCALE GENOMIC DNA]</scope>
    <source>
        <strain evidence="2">01-14</strain>
        <tissue evidence="2">Leaf</tissue>
    </source>
</reference>
<evidence type="ECO:0000256" key="1">
    <source>
        <dbReference type="SAM" id="Phobius"/>
    </source>
</evidence>
<sequence>MQPLLLLVPTPLSRPAARFAYVPQHLRNKPPTSFEPPSFFIMRSTIDLLVGLTGAVVQGLILGIVLVRLRELERWDVDILMATLRRLVNLLERGSFFDPSDCWRVYVDLRETFMIGC</sequence>
<keyword evidence="1" id="KW-0472">Membrane</keyword>
<protein>
    <submittedName>
        <fullName evidence="2">Uncharacterized protein</fullName>
    </submittedName>
</protein>
<evidence type="ECO:0000313" key="2">
    <source>
        <dbReference type="EMBL" id="KAK9193956.1"/>
    </source>
</evidence>
<gene>
    <name evidence="2" type="ORF">WN944_004658</name>
</gene>
<organism evidence="2 3">
    <name type="scientific">Citrus x changshan-huyou</name>
    <dbReference type="NCBI Taxonomy" id="2935761"/>
    <lineage>
        <taxon>Eukaryota</taxon>
        <taxon>Viridiplantae</taxon>
        <taxon>Streptophyta</taxon>
        <taxon>Embryophyta</taxon>
        <taxon>Tracheophyta</taxon>
        <taxon>Spermatophyta</taxon>
        <taxon>Magnoliopsida</taxon>
        <taxon>eudicotyledons</taxon>
        <taxon>Gunneridae</taxon>
        <taxon>Pentapetalae</taxon>
        <taxon>rosids</taxon>
        <taxon>malvids</taxon>
        <taxon>Sapindales</taxon>
        <taxon>Rutaceae</taxon>
        <taxon>Aurantioideae</taxon>
        <taxon>Citrus</taxon>
    </lineage>
</organism>
<feature type="transmembrane region" description="Helical" evidence="1">
    <location>
        <begin position="44"/>
        <end position="67"/>
    </location>
</feature>
<accession>A0AAP0M293</accession>
<comment type="caution">
    <text evidence="2">The sequence shown here is derived from an EMBL/GenBank/DDBJ whole genome shotgun (WGS) entry which is preliminary data.</text>
</comment>
<evidence type="ECO:0000313" key="3">
    <source>
        <dbReference type="Proteomes" id="UP001428341"/>
    </source>
</evidence>
<dbReference type="EMBL" id="JBCGBO010000006">
    <property type="protein sequence ID" value="KAK9193956.1"/>
    <property type="molecule type" value="Genomic_DNA"/>
</dbReference>
<keyword evidence="1" id="KW-0812">Transmembrane</keyword>
<proteinExistence type="predicted"/>
<keyword evidence="3" id="KW-1185">Reference proteome</keyword>
<dbReference type="Proteomes" id="UP001428341">
    <property type="component" value="Unassembled WGS sequence"/>
</dbReference>